<sequence>MNLIKDHAFTLTLFGKAILFEPVSQRLKVYDLPDRNLLDLFIKKLKKLAFEKGCDKLIFYVRRHEQPLINPYATRYEGKIAGFFNGEDAHIYALFLHSGQYNTRLTQEEKNVFRLVKHKQGKGPSHCFKLPSGFFMRWAVPEDINQMVTLYKTVFKSYPTPMNDPAFIRKMMDDGVYFLVVEHDRRIVSACSAELLPEFKAAELSDCATYRKHRKKQLLSYQVAHLLPRVKDLGVRTIFSYSRSVSSGMNLVNAKHGFHFGGRMLRNSNICGRLENMNIWYKNL</sequence>
<dbReference type="RefSeq" id="WP_093053269.1">
    <property type="nucleotide sequence ID" value="NZ_FOGT01000011.1"/>
</dbReference>
<proteinExistence type="predicted"/>
<keyword evidence="2" id="KW-0808">Transferase</keyword>
<keyword evidence="3" id="KW-1185">Reference proteome</keyword>
<dbReference type="GO" id="GO:0008080">
    <property type="term" value="F:N-acetyltransferase activity"/>
    <property type="evidence" value="ECO:0007669"/>
    <property type="project" value="InterPro"/>
</dbReference>
<evidence type="ECO:0000259" key="1">
    <source>
        <dbReference type="PROSITE" id="PS51186"/>
    </source>
</evidence>
<gene>
    <name evidence="2" type="ORF">SAMN05518684_1113</name>
</gene>
<dbReference type="Proteomes" id="UP000198571">
    <property type="component" value="Unassembled WGS sequence"/>
</dbReference>
<feature type="domain" description="N-acetyltransferase" evidence="1">
    <location>
        <begin position="134"/>
        <end position="284"/>
    </location>
</feature>
<dbReference type="InterPro" id="IPR022525">
    <property type="entry name" value="GNAT_AblB"/>
</dbReference>
<dbReference type="STRING" id="1601833.SAMN05518684_1113"/>
<dbReference type="AlphaFoldDB" id="A0A1H9VHQ0"/>
<dbReference type="PROSITE" id="PS51186">
    <property type="entry name" value="GNAT"/>
    <property type="match status" value="1"/>
</dbReference>
<evidence type="ECO:0000313" key="3">
    <source>
        <dbReference type="Proteomes" id="UP000198571"/>
    </source>
</evidence>
<dbReference type="InterPro" id="IPR016181">
    <property type="entry name" value="Acyl_CoA_acyltransferase"/>
</dbReference>
<name>A0A1H9VHQ0_9BACI</name>
<protein>
    <submittedName>
        <fullName evidence="2">Putative beta-lysine N-acetyltransferase</fullName>
    </submittedName>
</protein>
<dbReference type="SUPFAM" id="SSF55729">
    <property type="entry name" value="Acyl-CoA N-acyltransferases (Nat)"/>
    <property type="match status" value="1"/>
</dbReference>
<dbReference type="InterPro" id="IPR000182">
    <property type="entry name" value="GNAT_dom"/>
</dbReference>
<dbReference type="OrthoDB" id="9790652at2"/>
<reference evidence="3" key="1">
    <citation type="submission" date="2016-10" db="EMBL/GenBank/DDBJ databases">
        <authorList>
            <person name="Varghese N."/>
            <person name="Submissions S."/>
        </authorList>
    </citation>
    <scope>NUCLEOTIDE SEQUENCE [LARGE SCALE GENOMIC DNA]</scope>
    <source>
        <strain evidence="3">S9</strain>
    </source>
</reference>
<dbReference type="Gene3D" id="3.40.630.30">
    <property type="match status" value="1"/>
</dbReference>
<accession>A0A1H9VHQ0</accession>
<evidence type="ECO:0000313" key="2">
    <source>
        <dbReference type="EMBL" id="SES21316.1"/>
    </source>
</evidence>
<dbReference type="EMBL" id="FOGT01000011">
    <property type="protein sequence ID" value="SES21316.1"/>
    <property type="molecule type" value="Genomic_DNA"/>
</dbReference>
<dbReference type="NCBIfam" id="TIGR03827">
    <property type="entry name" value="GNAT_ablB"/>
    <property type="match status" value="1"/>
</dbReference>
<organism evidence="2 3">
    <name type="scientific">Salipaludibacillus aurantiacus</name>
    <dbReference type="NCBI Taxonomy" id="1601833"/>
    <lineage>
        <taxon>Bacteria</taxon>
        <taxon>Bacillati</taxon>
        <taxon>Bacillota</taxon>
        <taxon>Bacilli</taxon>
        <taxon>Bacillales</taxon>
        <taxon>Bacillaceae</taxon>
    </lineage>
</organism>